<dbReference type="RefSeq" id="WP_092127746.1">
    <property type="nucleotide sequence ID" value="NZ_FMYU01000002.1"/>
</dbReference>
<sequence length="481" mass="55664">MWSKNNIERFAFILAPFLLILSFYYSFISFFAFVPLLISLNSQKSAKVFLDVFLIISISFLPFFLFLYIGLLKGIYVYNHVPFFLAFSMYFGVCIYQLAYTIVPFYLIKKFNISFLLLPVFYIAFEYLRSIVLYGDPIGNVSMFVYNMPFFIKDATWFGSYFVGLKLLFVNVAIYYLYKNKIKHALIILGVIACLFFVVNLPAKNGSMKKSIALIQGNISQSQKWDNAMLINNLNVYVNATKKTNADLVVWPESAYPFLFKPQDFDNLLGYYKTPIIFGAQTQRGSNYYNSAVFFNNRKYDYYDKHELVPFAEFIPLRKYLSFIPTVTKFGSFTHGKRFTLFDVDGLKTAAIICYEEDFENIARTFKTLGARLLVVITNDAWFGNTPTFHLFYRDDFYRAVENNIYVARCANTGFSMIVSPQGKMITNLKPYTFGILKADIVFDDKKITIFDKFGHFFGLFDLIFTGILLSIAIIKKKKAA</sequence>
<dbReference type="SUPFAM" id="SSF56317">
    <property type="entry name" value="Carbon-nitrogen hydrolase"/>
    <property type="match status" value="1"/>
</dbReference>
<comment type="subcellular location">
    <subcellularLocation>
        <location evidence="1 9">Cell membrane</location>
        <topology evidence="1 9">Multi-pass membrane protein</topology>
    </subcellularLocation>
</comment>
<evidence type="ECO:0000256" key="3">
    <source>
        <dbReference type="ARBA" id="ARBA00022475"/>
    </source>
</evidence>
<dbReference type="EC" id="2.3.1.269" evidence="9"/>
<keyword evidence="6 9" id="KW-1133">Transmembrane helix</keyword>
<keyword evidence="5 9" id="KW-0812">Transmembrane</keyword>
<dbReference type="InterPro" id="IPR004563">
    <property type="entry name" value="Apolipo_AcylTrfase"/>
</dbReference>
<keyword evidence="3 9" id="KW-1003">Cell membrane</keyword>
<feature type="transmembrane region" description="Helical" evidence="9">
    <location>
        <begin position="185"/>
        <end position="203"/>
    </location>
</feature>
<dbReference type="PANTHER" id="PTHR38686">
    <property type="entry name" value="APOLIPOPROTEIN N-ACYLTRANSFERASE"/>
    <property type="match status" value="1"/>
</dbReference>
<dbReference type="Proteomes" id="UP000199411">
    <property type="component" value="Unassembled WGS sequence"/>
</dbReference>
<dbReference type="GO" id="GO:0042158">
    <property type="term" value="P:lipoprotein biosynthetic process"/>
    <property type="evidence" value="ECO:0007669"/>
    <property type="project" value="UniProtKB-UniRule"/>
</dbReference>
<dbReference type="Pfam" id="PF20154">
    <property type="entry name" value="LNT_N"/>
    <property type="match status" value="1"/>
</dbReference>
<evidence type="ECO:0000256" key="9">
    <source>
        <dbReference type="HAMAP-Rule" id="MF_01148"/>
    </source>
</evidence>
<comment type="similarity">
    <text evidence="2 9">Belongs to the CN hydrolase family. Apolipoprotein N-acyltransferase subfamily.</text>
</comment>
<dbReference type="AlphaFoldDB" id="A0A1G6J0S0"/>
<keyword evidence="8 9" id="KW-0012">Acyltransferase</keyword>
<dbReference type="PROSITE" id="PS50263">
    <property type="entry name" value="CN_HYDROLASE"/>
    <property type="match status" value="1"/>
</dbReference>
<dbReference type="GO" id="GO:0016410">
    <property type="term" value="F:N-acyltransferase activity"/>
    <property type="evidence" value="ECO:0007669"/>
    <property type="project" value="UniProtKB-UniRule"/>
</dbReference>
<name>A0A1G6J0S0_9BACT</name>
<keyword evidence="11" id="KW-0449">Lipoprotein</keyword>
<organism evidence="11 12">
    <name type="scientific">Desulfurella multipotens</name>
    <dbReference type="NCBI Taxonomy" id="79269"/>
    <lineage>
        <taxon>Bacteria</taxon>
        <taxon>Pseudomonadati</taxon>
        <taxon>Campylobacterota</taxon>
        <taxon>Desulfurellia</taxon>
        <taxon>Desulfurellales</taxon>
        <taxon>Desulfurellaceae</taxon>
        <taxon>Desulfurella</taxon>
    </lineage>
</organism>
<dbReference type="InterPro" id="IPR045378">
    <property type="entry name" value="LNT_N"/>
</dbReference>
<feature type="transmembrane region" description="Helical" evidence="9">
    <location>
        <begin position="83"/>
        <end position="108"/>
    </location>
</feature>
<dbReference type="CDD" id="cd07571">
    <property type="entry name" value="ALP_N-acyl_transferase"/>
    <property type="match status" value="1"/>
</dbReference>
<reference evidence="12" key="1">
    <citation type="submission" date="2016-10" db="EMBL/GenBank/DDBJ databases">
        <authorList>
            <person name="Varghese N."/>
            <person name="Submissions S."/>
        </authorList>
    </citation>
    <scope>NUCLEOTIDE SEQUENCE [LARGE SCALE GENOMIC DNA]</scope>
    <source>
        <strain evidence="12">DSM 8415</strain>
    </source>
</reference>
<feature type="transmembrane region" description="Helical" evidence="9">
    <location>
        <begin position="12"/>
        <end position="36"/>
    </location>
</feature>
<feature type="transmembrane region" description="Helical" evidence="9">
    <location>
        <begin position="115"/>
        <end position="135"/>
    </location>
</feature>
<evidence type="ECO:0000256" key="5">
    <source>
        <dbReference type="ARBA" id="ARBA00022692"/>
    </source>
</evidence>
<dbReference type="Gene3D" id="3.60.110.10">
    <property type="entry name" value="Carbon-nitrogen hydrolase"/>
    <property type="match status" value="1"/>
</dbReference>
<keyword evidence="4 9" id="KW-0808">Transferase</keyword>
<dbReference type="PANTHER" id="PTHR38686:SF1">
    <property type="entry name" value="APOLIPOPROTEIN N-ACYLTRANSFERASE"/>
    <property type="match status" value="1"/>
</dbReference>
<keyword evidence="7 9" id="KW-0472">Membrane</keyword>
<feature type="domain" description="CN hydrolase" evidence="10">
    <location>
        <begin position="215"/>
        <end position="443"/>
    </location>
</feature>
<evidence type="ECO:0000313" key="12">
    <source>
        <dbReference type="Proteomes" id="UP000199411"/>
    </source>
</evidence>
<comment type="catalytic activity">
    <reaction evidence="9">
        <text>N-terminal S-1,2-diacyl-sn-glyceryl-L-cysteinyl-[lipoprotein] + a glycerophospholipid = N-acyl-S-1,2-diacyl-sn-glyceryl-L-cysteinyl-[lipoprotein] + a 2-acyl-sn-glycero-3-phospholipid + H(+)</text>
        <dbReference type="Rhea" id="RHEA:48228"/>
        <dbReference type="Rhea" id="RHEA-COMP:14681"/>
        <dbReference type="Rhea" id="RHEA-COMP:14684"/>
        <dbReference type="ChEBI" id="CHEBI:15378"/>
        <dbReference type="ChEBI" id="CHEBI:136912"/>
        <dbReference type="ChEBI" id="CHEBI:140656"/>
        <dbReference type="ChEBI" id="CHEBI:140657"/>
        <dbReference type="ChEBI" id="CHEBI:140660"/>
        <dbReference type="EC" id="2.3.1.269"/>
    </reaction>
</comment>
<feature type="transmembrane region" description="Helical" evidence="9">
    <location>
        <begin position="155"/>
        <end position="178"/>
    </location>
</feature>
<evidence type="ECO:0000256" key="4">
    <source>
        <dbReference type="ARBA" id="ARBA00022679"/>
    </source>
</evidence>
<evidence type="ECO:0000259" key="10">
    <source>
        <dbReference type="PROSITE" id="PS50263"/>
    </source>
</evidence>
<dbReference type="GO" id="GO:0005886">
    <property type="term" value="C:plasma membrane"/>
    <property type="evidence" value="ECO:0007669"/>
    <property type="project" value="UniProtKB-SubCell"/>
</dbReference>
<comment type="function">
    <text evidence="9">Catalyzes the phospholipid dependent N-acylation of the N-terminal cysteine of apolipoprotein, the last step in lipoprotein maturation.</text>
</comment>
<dbReference type="Pfam" id="PF00795">
    <property type="entry name" value="CN_hydrolase"/>
    <property type="match status" value="1"/>
</dbReference>
<evidence type="ECO:0000256" key="2">
    <source>
        <dbReference type="ARBA" id="ARBA00010065"/>
    </source>
</evidence>
<comment type="pathway">
    <text evidence="9">Protein modification; lipoprotein biosynthesis (N-acyl transfer).</text>
</comment>
<feature type="transmembrane region" description="Helical" evidence="9">
    <location>
        <begin position="48"/>
        <end position="71"/>
    </location>
</feature>
<feature type="transmembrane region" description="Helical" evidence="9">
    <location>
        <begin position="454"/>
        <end position="475"/>
    </location>
</feature>
<evidence type="ECO:0000256" key="8">
    <source>
        <dbReference type="ARBA" id="ARBA00023315"/>
    </source>
</evidence>
<protein>
    <recommendedName>
        <fullName evidence="9">Apolipoprotein N-acyltransferase</fullName>
        <shortName evidence="9">ALP N-acyltransferase</shortName>
        <ecNumber evidence="9">2.3.1.269</ecNumber>
    </recommendedName>
</protein>
<evidence type="ECO:0000313" key="11">
    <source>
        <dbReference type="EMBL" id="SDC12163.1"/>
    </source>
</evidence>
<dbReference type="UniPathway" id="UPA00666"/>
<proteinExistence type="inferred from homology"/>
<accession>A0A1G6J0S0</accession>
<dbReference type="InterPro" id="IPR036526">
    <property type="entry name" value="C-N_Hydrolase_sf"/>
</dbReference>
<dbReference type="OrthoDB" id="9804277at2"/>
<evidence type="ECO:0000256" key="7">
    <source>
        <dbReference type="ARBA" id="ARBA00023136"/>
    </source>
</evidence>
<dbReference type="HAMAP" id="MF_01148">
    <property type="entry name" value="Lnt"/>
    <property type="match status" value="1"/>
</dbReference>
<evidence type="ECO:0000256" key="1">
    <source>
        <dbReference type="ARBA" id="ARBA00004651"/>
    </source>
</evidence>
<dbReference type="EMBL" id="FMYU01000002">
    <property type="protein sequence ID" value="SDC12163.1"/>
    <property type="molecule type" value="Genomic_DNA"/>
</dbReference>
<dbReference type="NCBIfam" id="TIGR00546">
    <property type="entry name" value="lnt"/>
    <property type="match status" value="1"/>
</dbReference>
<evidence type="ECO:0000256" key="6">
    <source>
        <dbReference type="ARBA" id="ARBA00022989"/>
    </source>
</evidence>
<gene>
    <name evidence="9" type="primary">lnt</name>
    <name evidence="11" type="ORF">SAMN05660835_00350</name>
</gene>
<keyword evidence="12" id="KW-1185">Reference proteome</keyword>
<dbReference type="InterPro" id="IPR003010">
    <property type="entry name" value="C-N_Hydrolase"/>
</dbReference>